<evidence type="ECO:0000256" key="4">
    <source>
        <dbReference type="SAM" id="Coils"/>
    </source>
</evidence>
<evidence type="ECO:0000259" key="6">
    <source>
        <dbReference type="PROSITE" id="PS01124"/>
    </source>
</evidence>
<evidence type="ECO:0000256" key="3">
    <source>
        <dbReference type="ARBA" id="ARBA00023163"/>
    </source>
</evidence>
<feature type="domain" description="HTH araC/xylS-type" evidence="6">
    <location>
        <begin position="664"/>
        <end position="762"/>
    </location>
</feature>
<dbReference type="InterPro" id="IPR009057">
    <property type="entry name" value="Homeodomain-like_sf"/>
</dbReference>
<evidence type="ECO:0000313" key="7">
    <source>
        <dbReference type="EMBL" id="MDL4840269.1"/>
    </source>
</evidence>
<gene>
    <name evidence="7" type="ORF">QQS35_07340</name>
</gene>
<keyword evidence="5" id="KW-1133">Transmembrane helix</keyword>
<dbReference type="PROSITE" id="PS00041">
    <property type="entry name" value="HTH_ARAC_FAMILY_1"/>
    <property type="match status" value="1"/>
</dbReference>
<name>A0ABT7L327_9BACI</name>
<dbReference type="EMBL" id="JASTZU010000025">
    <property type="protein sequence ID" value="MDL4840269.1"/>
    <property type="molecule type" value="Genomic_DNA"/>
</dbReference>
<feature type="transmembrane region" description="Helical" evidence="5">
    <location>
        <begin position="295"/>
        <end position="316"/>
    </location>
</feature>
<dbReference type="PANTHER" id="PTHR43280:SF10">
    <property type="entry name" value="REGULATORY PROTEIN POCR"/>
    <property type="match status" value="1"/>
</dbReference>
<keyword evidence="2" id="KW-0238">DNA-binding</keyword>
<keyword evidence="3" id="KW-0804">Transcription</keyword>
<dbReference type="RefSeq" id="WP_285931290.1">
    <property type="nucleotide sequence ID" value="NZ_JASTZU010000025.1"/>
</dbReference>
<dbReference type="Gene3D" id="3.30.450.20">
    <property type="entry name" value="PAS domain"/>
    <property type="match status" value="1"/>
</dbReference>
<evidence type="ECO:0000256" key="2">
    <source>
        <dbReference type="ARBA" id="ARBA00023125"/>
    </source>
</evidence>
<proteinExistence type="predicted"/>
<keyword evidence="4" id="KW-0175">Coiled coil</keyword>
<comment type="caution">
    <text evidence="7">The sequence shown here is derived from an EMBL/GenBank/DDBJ whole genome shotgun (WGS) entry which is preliminary data.</text>
</comment>
<feature type="coiled-coil region" evidence="4">
    <location>
        <begin position="350"/>
        <end position="377"/>
    </location>
</feature>
<keyword evidence="8" id="KW-1185">Reference proteome</keyword>
<dbReference type="InterPro" id="IPR018060">
    <property type="entry name" value="HTH_AraC"/>
</dbReference>
<sequence length="765" mass="88864">MKKGSIRHYYKLITLLIVLSTVPVIITGSLSFWKSADAIQEYSTQEKVQNVYQIQTNVDQVLKHVDLSITYFVRSTKTKQILREEMSSDTFITYHDTNSELNQLQTLDTGIEDIVLASFEKKWLINNNGLSNINDSEYSEIYSTYMSLPKSSSWILEEYGDIAINNDVKGSCSHYINLVKKLPIIGSEKTGMVSVLIPSCKLTDIMAEKVDSESFIILDESQQIIAHSNPGYIGNNIDIPESVFSDIDQDAPTGQFNKNINDTDYKITYRTSEYNNWTYLSLVKIKDLNKKSISIGWVTLIICLVLLVLSLTFAFIGSRSIYRPIRNLHELIINSFQNKEEIQQDRSNELELIETHIKQILNKNNQLETQMQGQVTQLKQFFVIRLLQGKVGQAEIPSKLTSFNYKQKWKQLTVFTLQIDSFENSQFDKTDSDLLLFAINNVIQDLIDADKSLTPVVINNTQATVLMTEFDSDDSYRHYINKQAEIIQEEVKKIFKLSVSIGISLPFEQLNLAKNAFNESKEALKYRLKLGTESIIFYASLDRNYQFFTSYPSSIKNKLFDAIKLADKGKVDQELDRFFDFLSDKKLHHNQYDIIITRFLYDLMELQQLLGIENPELDNRPIMMELYELKTFKSIQGWFKENIIQPLIEKVEERTESQYKTISDKMIHIVQKDFDKNISLDSIAAQLHYNPNYLSSIFQKEIKRPFSEYLLAYRIYKAKEWLIETDMSVKEIAMKLQYNNSQNFIRSFRKIEDTTPGKYRSQNKK</sequence>
<keyword evidence="5" id="KW-0472">Membrane</keyword>
<dbReference type="PROSITE" id="PS01124">
    <property type="entry name" value="HTH_ARAC_FAMILY_2"/>
    <property type="match status" value="1"/>
</dbReference>
<evidence type="ECO:0000256" key="5">
    <source>
        <dbReference type="SAM" id="Phobius"/>
    </source>
</evidence>
<dbReference type="SUPFAM" id="SSF46689">
    <property type="entry name" value="Homeodomain-like"/>
    <property type="match status" value="1"/>
</dbReference>
<evidence type="ECO:0000256" key="1">
    <source>
        <dbReference type="ARBA" id="ARBA00023015"/>
    </source>
</evidence>
<dbReference type="Gene3D" id="1.10.10.60">
    <property type="entry name" value="Homeodomain-like"/>
    <property type="match status" value="2"/>
</dbReference>
<reference evidence="7 8" key="1">
    <citation type="submission" date="2023-06" db="EMBL/GenBank/DDBJ databases">
        <title>Aquibacillus rhizosphaerae LR5S19.</title>
        <authorList>
            <person name="Sun J.-Q."/>
        </authorList>
    </citation>
    <scope>NUCLEOTIDE SEQUENCE [LARGE SCALE GENOMIC DNA]</scope>
    <source>
        <strain evidence="7 8">LR5S19</strain>
    </source>
</reference>
<dbReference type="InterPro" id="IPR018062">
    <property type="entry name" value="HTH_AraC-typ_CS"/>
</dbReference>
<dbReference type="SMART" id="SM00342">
    <property type="entry name" value="HTH_ARAC"/>
    <property type="match status" value="1"/>
</dbReference>
<accession>A0ABT7L327</accession>
<keyword evidence="5" id="KW-0812">Transmembrane</keyword>
<dbReference type="PANTHER" id="PTHR43280">
    <property type="entry name" value="ARAC-FAMILY TRANSCRIPTIONAL REGULATOR"/>
    <property type="match status" value="1"/>
</dbReference>
<dbReference type="Pfam" id="PF12833">
    <property type="entry name" value="HTH_18"/>
    <property type="match status" value="1"/>
</dbReference>
<feature type="transmembrane region" description="Helical" evidence="5">
    <location>
        <begin position="12"/>
        <end position="33"/>
    </location>
</feature>
<organism evidence="7 8">
    <name type="scientific">Aquibacillus rhizosphaerae</name>
    <dbReference type="NCBI Taxonomy" id="3051431"/>
    <lineage>
        <taxon>Bacteria</taxon>
        <taxon>Bacillati</taxon>
        <taxon>Bacillota</taxon>
        <taxon>Bacilli</taxon>
        <taxon>Bacillales</taxon>
        <taxon>Bacillaceae</taxon>
        <taxon>Aquibacillus</taxon>
    </lineage>
</organism>
<dbReference type="Proteomes" id="UP001235343">
    <property type="component" value="Unassembled WGS sequence"/>
</dbReference>
<evidence type="ECO:0000313" key="8">
    <source>
        <dbReference type="Proteomes" id="UP001235343"/>
    </source>
</evidence>
<protein>
    <submittedName>
        <fullName evidence="7">AraC family transcriptional regulator</fullName>
    </submittedName>
</protein>
<keyword evidence="1" id="KW-0805">Transcription regulation</keyword>